<dbReference type="Gene3D" id="3.40.50.1110">
    <property type="entry name" value="SGNH hydrolase"/>
    <property type="match status" value="1"/>
</dbReference>
<accession>A0ABW1ET40</accession>
<dbReference type="InterPro" id="IPR036514">
    <property type="entry name" value="SGNH_hydro_sf"/>
</dbReference>
<dbReference type="RefSeq" id="WP_313762106.1">
    <property type="nucleotide sequence ID" value="NZ_BAAAVH010000084.1"/>
</dbReference>
<evidence type="ECO:0000256" key="1">
    <source>
        <dbReference type="SAM" id="MobiDB-lite"/>
    </source>
</evidence>
<organism evidence="3 4">
    <name type="scientific">Kitasatospora aburaviensis</name>
    <dbReference type="NCBI Taxonomy" id="67265"/>
    <lineage>
        <taxon>Bacteria</taxon>
        <taxon>Bacillati</taxon>
        <taxon>Actinomycetota</taxon>
        <taxon>Actinomycetes</taxon>
        <taxon>Kitasatosporales</taxon>
        <taxon>Streptomycetaceae</taxon>
        <taxon>Kitasatospora</taxon>
    </lineage>
</organism>
<dbReference type="PANTHER" id="PTHR43784">
    <property type="entry name" value="GDSL-LIKE LIPASE/ACYLHYDROLASE, PUTATIVE (AFU_ORTHOLOGUE AFUA_2G00820)-RELATED"/>
    <property type="match status" value="1"/>
</dbReference>
<keyword evidence="4" id="KW-1185">Reference proteome</keyword>
<dbReference type="CDD" id="cd01830">
    <property type="entry name" value="XynE_like"/>
    <property type="match status" value="1"/>
</dbReference>
<dbReference type="PANTHER" id="PTHR43784:SF2">
    <property type="entry name" value="GDSL-LIKE LIPASE_ACYLHYDROLASE, PUTATIVE (AFU_ORTHOLOGUE AFUA_2G00820)-RELATED"/>
    <property type="match status" value="1"/>
</dbReference>
<protein>
    <submittedName>
        <fullName evidence="3">GDSL-type esterase/lipase family protein</fullName>
    </submittedName>
</protein>
<sequence>MSGRENLRRESPHPARPTAAPNPTAAPRKATMTSLTRAATVAALTALSIAATTAPASSGPAHARHWSAAWSAPMMRPSGAPWFATWAVQGFDHQSVRQVVRLGAGGTAVRFRLSNAYGTAPLRLTGASVGRAADGAAVVPGTLRPVQFGHRESVVVPAGGEVLSDPVSLPAAARDRVALTLYFDGPTGPATHHQLSMTTTYRAGGDHRGDTAATAFGDAVRPGYGSWYYLSGVEVSGAPRAGRAVVAFGESTTDGFGATVDGDDRYPDLLAERLVAAGRPRPVLNAGIGSNKMLADSACAGDSALSRFERDVLDLPNVGTVIVSHGMNDILRTGDQICGVDRDDPPVTLQRLIDAHRTLIRAAHVRGVKAVGATLMPFGGAPFWTPETDRLRRDLNEWIRTSGEYDAVADFDRAVDPAGTGGIPDGYHCGDHLHPSPRGYRAVADSIDLDSLR</sequence>
<comment type="caution">
    <text evidence="3">The sequence shown here is derived from an EMBL/GenBank/DDBJ whole genome shotgun (WGS) entry which is preliminary data.</text>
</comment>
<dbReference type="EMBL" id="JBHSOD010000008">
    <property type="protein sequence ID" value="MFC5885127.1"/>
    <property type="molecule type" value="Genomic_DNA"/>
</dbReference>
<dbReference type="Pfam" id="PF13472">
    <property type="entry name" value="Lipase_GDSL_2"/>
    <property type="match status" value="1"/>
</dbReference>
<evidence type="ECO:0000313" key="4">
    <source>
        <dbReference type="Proteomes" id="UP001596067"/>
    </source>
</evidence>
<feature type="domain" description="SGNH hydrolase-type esterase" evidence="2">
    <location>
        <begin position="247"/>
        <end position="442"/>
    </location>
</feature>
<dbReference type="Proteomes" id="UP001596067">
    <property type="component" value="Unassembled WGS sequence"/>
</dbReference>
<gene>
    <name evidence="3" type="ORF">ACFP0N_09110</name>
</gene>
<dbReference type="InterPro" id="IPR053140">
    <property type="entry name" value="GDSL_Rv0518-like"/>
</dbReference>
<dbReference type="InterPro" id="IPR013830">
    <property type="entry name" value="SGNH_hydro"/>
</dbReference>
<dbReference type="SUPFAM" id="SSF52266">
    <property type="entry name" value="SGNH hydrolase"/>
    <property type="match status" value="1"/>
</dbReference>
<evidence type="ECO:0000259" key="2">
    <source>
        <dbReference type="Pfam" id="PF13472"/>
    </source>
</evidence>
<feature type="region of interest" description="Disordered" evidence="1">
    <location>
        <begin position="1"/>
        <end position="32"/>
    </location>
</feature>
<feature type="compositionally biased region" description="Basic and acidic residues" evidence="1">
    <location>
        <begin position="1"/>
        <end position="13"/>
    </location>
</feature>
<name>A0ABW1ET40_9ACTN</name>
<evidence type="ECO:0000313" key="3">
    <source>
        <dbReference type="EMBL" id="MFC5885127.1"/>
    </source>
</evidence>
<reference evidence="4" key="1">
    <citation type="journal article" date="2019" name="Int. J. Syst. Evol. Microbiol.">
        <title>The Global Catalogue of Microorganisms (GCM) 10K type strain sequencing project: providing services to taxonomists for standard genome sequencing and annotation.</title>
        <authorList>
            <consortium name="The Broad Institute Genomics Platform"/>
            <consortium name="The Broad Institute Genome Sequencing Center for Infectious Disease"/>
            <person name="Wu L."/>
            <person name="Ma J."/>
        </authorList>
    </citation>
    <scope>NUCLEOTIDE SEQUENCE [LARGE SCALE GENOMIC DNA]</scope>
    <source>
        <strain evidence="4">CGMCC 4.1469</strain>
    </source>
</reference>
<proteinExistence type="predicted"/>
<feature type="compositionally biased region" description="Low complexity" evidence="1">
    <location>
        <begin position="16"/>
        <end position="32"/>
    </location>
</feature>